<proteinExistence type="inferred from homology"/>
<keyword evidence="3 4" id="KW-0274">FAD</keyword>
<evidence type="ECO:0000256" key="1">
    <source>
        <dbReference type="ARBA" id="ARBA00005862"/>
    </source>
</evidence>
<feature type="binding site" evidence="4">
    <location>
        <begin position="477"/>
        <end position="479"/>
    </location>
    <ligand>
        <name>FAD</name>
        <dbReference type="ChEBI" id="CHEBI:57692"/>
    </ligand>
</feature>
<dbReference type="PANTHER" id="PTHR11455:SF9">
    <property type="entry name" value="CRYPTOCHROME CIRCADIAN CLOCK 5 ISOFORM X1"/>
    <property type="match status" value="1"/>
</dbReference>
<dbReference type="GO" id="GO:0071949">
    <property type="term" value="F:FAD binding"/>
    <property type="evidence" value="ECO:0007669"/>
    <property type="project" value="TreeGrafter"/>
</dbReference>
<feature type="domain" description="Photolyase/cryptochrome alpha/beta" evidence="6">
    <location>
        <begin position="2"/>
        <end position="134"/>
    </location>
</feature>
<feature type="region of interest" description="Disordered" evidence="5">
    <location>
        <begin position="201"/>
        <end position="232"/>
    </location>
</feature>
<dbReference type="InterPro" id="IPR036155">
    <property type="entry name" value="Crypto/Photolyase_N_sf"/>
</dbReference>
<dbReference type="InterPro" id="IPR005101">
    <property type="entry name" value="Cryptochr/Photolyase_FAD-bd"/>
</dbReference>
<dbReference type="Pfam" id="PF03441">
    <property type="entry name" value="FAD_binding_7"/>
    <property type="match status" value="1"/>
</dbReference>
<dbReference type="Pfam" id="PF00875">
    <property type="entry name" value="DNA_photolyase"/>
    <property type="match status" value="1"/>
</dbReference>
<evidence type="ECO:0000256" key="2">
    <source>
        <dbReference type="ARBA" id="ARBA00022630"/>
    </source>
</evidence>
<accession>A0A316YSB1</accession>
<dbReference type="GO" id="GO:0043153">
    <property type="term" value="P:entrainment of circadian clock by photoperiod"/>
    <property type="evidence" value="ECO:0007669"/>
    <property type="project" value="TreeGrafter"/>
</dbReference>
<feature type="compositionally biased region" description="Basic and acidic residues" evidence="5">
    <location>
        <begin position="694"/>
        <end position="709"/>
    </location>
</feature>
<dbReference type="PANTHER" id="PTHR11455">
    <property type="entry name" value="CRYPTOCHROME"/>
    <property type="match status" value="1"/>
</dbReference>
<evidence type="ECO:0000313" key="8">
    <source>
        <dbReference type="Proteomes" id="UP000245768"/>
    </source>
</evidence>
<feature type="region of interest" description="Disordered" evidence="5">
    <location>
        <begin position="597"/>
        <end position="709"/>
    </location>
</feature>
<dbReference type="Gene3D" id="1.25.40.80">
    <property type="match status" value="1"/>
</dbReference>
<feature type="compositionally biased region" description="Basic and acidic residues" evidence="5">
    <location>
        <begin position="665"/>
        <end position="680"/>
    </location>
</feature>
<comment type="similarity">
    <text evidence="1">Belongs to the DNA photolyase class-1 family.</text>
</comment>
<dbReference type="RefSeq" id="XP_025379319.1">
    <property type="nucleotide sequence ID" value="XM_025525737.1"/>
</dbReference>
<dbReference type="OrthoDB" id="435881at2759"/>
<feature type="compositionally biased region" description="Basic and acidic residues" evidence="5">
    <location>
        <begin position="597"/>
        <end position="614"/>
    </location>
</feature>
<dbReference type="GO" id="GO:0005634">
    <property type="term" value="C:nucleus"/>
    <property type="evidence" value="ECO:0007669"/>
    <property type="project" value="TreeGrafter"/>
</dbReference>
<dbReference type="Proteomes" id="UP000245768">
    <property type="component" value="Unassembled WGS sequence"/>
</dbReference>
<dbReference type="InterPro" id="IPR002081">
    <property type="entry name" value="Cryptochrome/DNA_photolyase_1"/>
</dbReference>
<dbReference type="InterPro" id="IPR006050">
    <property type="entry name" value="DNA_photolyase_N"/>
</dbReference>
<dbReference type="GO" id="GO:0005737">
    <property type="term" value="C:cytoplasm"/>
    <property type="evidence" value="ECO:0007669"/>
    <property type="project" value="TreeGrafter"/>
</dbReference>
<gene>
    <name evidence="7" type="ORF">FA10DRAFT_84600</name>
</gene>
<dbReference type="GO" id="GO:0003677">
    <property type="term" value="F:DNA binding"/>
    <property type="evidence" value="ECO:0007669"/>
    <property type="project" value="TreeGrafter"/>
</dbReference>
<evidence type="ECO:0000256" key="4">
    <source>
        <dbReference type="PIRSR" id="PIRSR602081-1"/>
    </source>
</evidence>
<feature type="binding site" evidence="4">
    <location>
        <begin position="316"/>
        <end position="320"/>
    </location>
    <ligand>
        <name>FAD</name>
        <dbReference type="ChEBI" id="CHEBI:57692"/>
    </ligand>
</feature>
<dbReference type="Gene3D" id="1.10.579.10">
    <property type="entry name" value="DNA Cyclobutane Dipyrimidine Photolyase, subunit A, domain 3"/>
    <property type="match status" value="1"/>
</dbReference>
<dbReference type="InParanoid" id="A0A316YSB1"/>
<comment type="cofactor">
    <cofactor evidence="4">
        <name>FAD</name>
        <dbReference type="ChEBI" id="CHEBI:57692"/>
    </cofactor>
    <text evidence="4">Binds 1 FAD per subunit.</text>
</comment>
<dbReference type="GeneID" id="37047653"/>
<protein>
    <submittedName>
        <fullName evidence="7">Cryptochrome/photolyase FAD-binding domain-containing protein</fullName>
    </submittedName>
</protein>
<name>A0A316YSB1_9BASI</name>
<dbReference type="InterPro" id="IPR036134">
    <property type="entry name" value="Crypto/Photolyase_FAD-like_sf"/>
</dbReference>
<evidence type="ECO:0000313" key="7">
    <source>
        <dbReference type="EMBL" id="PWN92121.1"/>
    </source>
</evidence>
<dbReference type="SUPFAM" id="SSF52425">
    <property type="entry name" value="Cryptochrome/photolyase, N-terminal domain"/>
    <property type="match status" value="1"/>
</dbReference>
<dbReference type="GO" id="GO:0032922">
    <property type="term" value="P:circadian regulation of gene expression"/>
    <property type="evidence" value="ECO:0007669"/>
    <property type="project" value="TreeGrafter"/>
</dbReference>
<sequence length="709" mass="79307">MARVLYWFRTDLRLHDSPALLAALNLKPAALFPVWCWDPNYIYKHRVGLNRFRFLLESMQDVSDGITKINPLSQLLVVRGDPSDLLPELFKRWSITHCVFEQDVNGYARERDKKVQDAAKKAGVEVVIEPGHHLWDVEEILKKHGGKPTMSMKALEGAVKGLGDPARPVDAPTKLPSPLLKGKSEPSERKALLSELRKTLEGLPEYSKKPGPPKVDLNSAELGGQRKPDGKVTCYDTLTGPDQDAKDGDKDNFTVPTLASLGMDPAACGAAPEASVPGGETEALRRLEKICKDAAYVATFAKPKTSPSSDTLEPSTTLLSPFLKFGCLSIRKLWWDTQDVIDNYKGSKTSPPENLHGQLLFREMYAVAELAVGDPFQGIRGNKVSRYMDWYLPTHYDKEGNKIEPRPRGDDVSESRLEAFRAGQTGFPWIDALIRQLRLTGWVHHLGRHSLASFLTRGQCWISWERGSEVFEEWLLDWDPNANPGNWMWLSCSAFFAQYFRVYGIATFPAKYDKSGGHVRKYCPELANFPDKFIYAPHTAPMEVQKKAGCIIGKDYPFPILDEKEEKARCLNRCKAAYDIGFYGTSKEVLEGKAEGILRKKHGEPDPKPPKRDPGTNSKIPDWAKAGHEAKSTTGSSAPPKKEEEDEREIEPHETDDHGDEAEQEEKGADGDEETGKEQKNGGTWKSSSKRKASKSEREGETASKSRKK</sequence>
<dbReference type="STRING" id="215250.A0A316YSB1"/>
<feature type="region of interest" description="Disordered" evidence="5">
    <location>
        <begin position="161"/>
        <end position="188"/>
    </location>
</feature>
<evidence type="ECO:0000259" key="6">
    <source>
        <dbReference type="PROSITE" id="PS51645"/>
    </source>
</evidence>
<dbReference type="InterPro" id="IPR014729">
    <property type="entry name" value="Rossmann-like_a/b/a_fold"/>
</dbReference>
<dbReference type="GO" id="GO:0003904">
    <property type="term" value="F:deoxyribodipyrimidine photo-lyase activity"/>
    <property type="evidence" value="ECO:0007669"/>
    <property type="project" value="TreeGrafter"/>
</dbReference>
<feature type="binding site" evidence="4">
    <location>
        <begin position="358"/>
        <end position="365"/>
    </location>
    <ligand>
        <name>FAD</name>
        <dbReference type="ChEBI" id="CHEBI:57692"/>
    </ligand>
</feature>
<keyword evidence="8" id="KW-1185">Reference proteome</keyword>
<evidence type="ECO:0000256" key="3">
    <source>
        <dbReference type="ARBA" id="ARBA00022827"/>
    </source>
</evidence>
<reference evidence="7" key="1">
    <citation type="journal article" date="2018" name="Mol. Biol. Evol.">
        <title>Broad Genomic Sampling Reveals a Smut Pathogenic Ancestry of the Fungal Clade Ustilaginomycotina.</title>
        <authorList>
            <person name="Kijpornyongpan T."/>
            <person name="Mondo S.J."/>
            <person name="Barry K."/>
            <person name="Sandor L."/>
            <person name="Lee J."/>
            <person name="Lipzen A."/>
            <person name="Pangilinan J."/>
            <person name="LaButti K."/>
            <person name="Hainaut M."/>
            <person name="Henrissat B."/>
            <person name="Grigoriev I.V."/>
            <person name="Spatafora J.W."/>
            <person name="Aime M.C."/>
        </authorList>
    </citation>
    <scope>NUCLEOTIDE SEQUENCE [LARGE SCALE GENOMIC DNA]</scope>
    <source>
        <strain evidence="7">MCA 4198</strain>
    </source>
</reference>
<dbReference type="PROSITE" id="PS51645">
    <property type="entry name" value="PHR_CRY_ALPHA_BETA"/>
    <property type="match status" value="1"/>
</dbReference>
<dbReference type="SUPFAM" id="SSF48173">
    <property type="entry name" value="Cryptochrome/photolyase FAD-binding domain"/>
    <property type="match status" value="1"/>
</dbReference>
<keyword evidence="7" id="KW-0456">Lyase</keyword>
<keyword evidence="2 4" id="KW-0285">Flavoprotein</keyword>
<dbReference type="EMBL" id="KZ819635">
    <property type="protein sequence ID" value="PWN92121.1"/>
    <property type="molecule type" value="Genomic_DNA"/>
</dbReference>
<dbReference type="Gene3D" id="3.40.50.620">
    <property type="entry name" value="HUPs"/>
    <property type="match status" value="1"/>
</dbReference>
<dbReference type="AlphaFoldDB" id="A0A316YSB1"/>
<evidence type="ECO:0000256" key="5">
    <source>
        <dbReference type="SAM" id="MobiDB-lite"/>
    </source>
</evidence>
<organism evidence="7 8">
    <name type="scientific">Acaromyces ingoldii</name>
    <dbReference type="NCBI Taxonomy" id="215250"/>
    <lineage>
        <taxon>Eukaryota</taxon>
        <taxon>Fungi</taxon>
        <taxon>Dikarya</taxon>
        <taxon>Basidiomycota</taxon>
        <taxon>Ustilaginomycotina</taxon>
        <taxon>Exobasidiomycetes</taxon>
        <taxon>Exobasidiales</taxon>
        <taxon>Cryptobasidiaceae</taxon>
        <taxon>Acaromyces</taxon>
    </lineage>
</organism>